<gene>
    <name evidence="1" type="ORF">C5F50_09460</name>
</gene>
<dbReference type="OrthoDB" id="875at2157"/>
<dbReference type="EMBL" id="CP026995">
    <property type="protein sequence ID" value="QLH07280.1"/>
    <property type="molecule type" value="Genomic_DNA"/>
</dbReference>
<sequence length="120" mass="13914">MDYEKFCSEILDADPKIRFATVYDEWAVRVAGGIRPGVENLLSQHAENELVNLSIIDWKARKDMAKWLGMTKYTLGEYDKVKRFSFYLGDEHLLLVSAEKDSDTNVVVDEVIKLYYQNQT</sequence>
<accession>A0A7D5R3S0</accession>
<dbReference type="GeneID" id="56068330"/>
<proteinExistence type="predicted"/>
<dbReference type="KEGG" id="nue:C5F50_09460"/>
<keyword evidence="2" id="KW-1185">Reference proteome</keyword>
<dbReference type="RefSeq" id="WP_179371150.1">
    <property type="nucleotide sequence ID" value="NZ_CP026995.1"/>
</dbReference>
<reference evidence="1 2" key="1">
    <citation type="submission" date="2018-02" db="EMBL/GenBank/DDBJ databases">
        <title>Complete genome of Nitrosopumilus ureaphilus PS0.</title>
        <authorList>
            <person name="Qin W."/>
            <person name="Zheng Y."/>
            <person name="Stahl D.A."/>
        </authorList>
    </citation>
    <scope>NUCLEOTIDE SEQUENCE [LARGE SCALE GENOMIC DNA]</scope>
    <source>
        <strain evidence="1 2">PS0</strain>
    </source>
</reference>
<dbReference type="AlphaFoldDB" id="A0A7D5R3S0"/>
<protein>
    <submittedName>
        <fullName evidence="1">Uncharacterized protein</fullName>
    </submittedName>
</protein>
<name>A0A7D5R3S0_9ARCH</name>
<organism evidence="1 2">
    <name type="scientific">Nitrosopumilus ureiphilus</name>
    <dbReference type="NCBI Taxonomy" id="1470067"/>
    <lineage>
        <taxon>Archaea</taxon>
        <taxon>Nitrososphaerota</taxon>
        <taxon>Nitrososphaeria</taxon>
        <taxon>Nitrosopumilales</taxon>
        <taxon>Nitrosopumilaceae</taxon>
        <taxon>Nitrosopumilus</taxon>
    </lineage>
</organism>
<evidence type="ECO:0000313" key="2">
    <source>
        <dbReference type="Proteomes" id="UP000509478"/>
    </source>
</evidence>
<evidence type="ECO:0000313" key="1">
    <source>
        <dbReference type="EMBL" id="QLH07280.1"/>
    </source>
</evidence>
<dbReference type="Proteomes" id="UP000509478">
    <property type="component" value="Chromosome"/>
</dbReference>